<evidence type="ECO:0000256" key="2">
    <source>
        <dbReference type="ARBA" id="ARBA00022448"/>
    </source>
</evidence>
<dbReference type="SUPFAM" id="SSF49452">
    <property type="entry name" value="Starch-binding domain-like"/>
    <property type="match status" value="1"/>
</dbReference>
<keyword evidence="5" id="KW-0732">Signal</keyword>
<dbReference type="AlphaFoldDB" id="A0A098LFI8"/>
<evidence type="ECO:0000256" key="6">
    <source>
        <dbReference type="ARBA" id="ARBA00023077"/>
    </source>
</evidence>
<dbReference type="Gene3D" id="2.170.130.10">
    <property type="entry name" value="TonB-dependent receptor, plug domain"/>
    <property type="match status" value="1"/>
</dbReference>
<keyword evidence="15" id="KW-1185">Reference proteome</keyword>
<evidence type="ECO:0000256" key="3">
    <source>
        <dbReference type="ARBA" id="ARBA00022452"/>
    </source>
</evidence>
<dbReference type="Pfam" id="PF13715">
    <property type="entry name" value="CarbopepD_reg_2"/>
    <property type="match status" value="1"/>
</dbReference>
<protein>
    <submittedName>
        <fullName evidence="14">TonB-linked outer membrane receptor P92</fullName>
    </submittedName>
</protein>
<evidence type="ECO:0000256" key="5">
    <source>
        <dbReference type="ARBA" id="ARBA00022729"/>
    </source>
</evidence>
<dbReference type="InterPro" id="IPR036942">
    <property type="entry name" value="Beta-barrel_TonB_sf"/>
</dbReference>
<accession>A0A098LFI8</accession>
<name>A0A098LFI8_9BACT</name>
<evidence type="ECO:0000259" key="12">
    <source>
        <dbReference type="Pfam" id="PF00593"/>
    </source>
</evidence>
<dbReference type="GO" id="GO:0030246">
    <property type="term" value="F:carbohydrate binding"/>
    <property type="evidence" value="ECO:0007669"/>
    <property type="project" value="InterPro"/>
</dbReference>
<keyword evidence="6 11" id="KW-0798">TonB box</keyword>
<dbReference type="Gene3D" id="2.40.170.20">
    <property type="entry name" value="TonB-dependent receptor, beta-barrel domain"/>
    <property type="match status" value="1"/>
</dbReference>
<dbReference type="Pfam" id="PF07715">
    <property type="entry name" value="Plug"/>
    <property type="match status" value="1"/>
</dbReference>
<evidence type="ECO:0000256" key="11">
    <source>
        <dbReference type="RuleBase" id="RU003357"/>
    </source>
</evidence>
<dbReference type="eggNOG" id="COG4206">
    <property type="taxonomic scope" value="Bacteria"/>
</dbReference>
<evidence type="ECO:0000259" key="13">
    <source>
        <dbReference type="Pfam" id="PF07715"/>
    </source>
</evidence>
<keyword evidence="2 10" id="KW-0813">Transport</keyword>
<dbReference type="InterPro" id="IPR012910">
    <property type="entry name" value="Plug_dom"/>
</dbReference>
<dbReference type="InterPro" id="IPR037066">
    <property type="entry name" value="Plug_dom_sf"/>
</dbReference>
<evidence type="ECO:0000313" key="14">
    <source>
        <dbReference type="EMBL" id="GAL84868.1"/>
    </source>
</evidence>
<dbReference type="InterPro" id="IPR013784">
    <property type="entry name" value="Carb-bd-like_fold"/>
</dbReference>
<feature type="domain" description="TonB-dependent receptor-like beta-barrel" evidence="12">
    <location>
        <begin position="406"/>
        <end position="791"/>
    </location>
</feature>
<dbReference type="GO" id="GO:0015344">
    <property type="term" value="F:siderophore uptake transmembrane transporter activity"/>
    <property type="evidence" value="ECO:0007669"/>
    <property type="project" value="TreeGrafter"/>
</dbReference>
<keyword evidence="3 10" id="KW-1134">Transmembrane beta strand</keyword>
<sequence length="820" mass="92991">MIFTELTVQSEALRTGILRPNLGHTKIIGVKMKSYFLAFLNIYFFLSGACFGQGDNCKVTGRVLTVTGEPIPYATIVTDPLQLGSMSDPNGTFTIERVPFGTFSIQARAIGFMPYSITITVKDTAALNINFTLSPEPHSLDEVVVTGKSEARKIKESGFNVNVIQTKNFSNRTSDLNQVLGTTTGVRIREDGGLGSGFSFSLNGFTSNQVRFFLDEIPMENFGSSLTLNNIPINLADRIEIYKGVVPVWLGSDALGGAINIVTDKKSRNFLDVSYSYGSFNTHRTSVNFAITDSATGLTVRANLFQNYSDNNYWVDVDEVVNGYTITGNKIRVRRFHDTYDSKSAIFEVGLLDKKYVDQLLFGFIASGSDKEIQTGATMERVYGERRQLSSTLMPTFKYQKKNLIVKGLSLSTYASYNFGHDQTIDTATARTYSWNGTIGYKANRGENTLTMYRYSNNLMLATANLSYLISEHHSLVANYTFNRFDRKGHDEIDPTNMRYRHPQVVSKSILGLGYRFDWEEKLTFSVFAKQYLQNGASYYISDKFVADSWKIKELNRQHTGWGLASQWTISRGLKAYASYENSFRLPEGWEYFGDGVNLEGNPHIKTEKSKNFNLGLSYRLNTKLSHKIILEGGFLYRRAKDFIRTQVITITTEVINEAAIEVTGFDADILYEYKNFLRLSLNGTWQNTLSLVQYDGHGNQLESYLTKVPNIPNLFGNADISVQNRKIICSHDQLSLGYRFAFVEEYFLKWEIYGRRDTKLRIPRQTSHAAYISYSLKNGRYNISADCNNIFDAQLYDNFKLQKPGRAFYVKLRYFISKP</sequence>
<gene>
    <name evidence="14" type="ORF">MYP_2096</name>
</gene>
<evidence type="ECO:0000256" key="8">
    <source>
        <dbReference type="ARBA" id="ARBA00023170"/>
    </source>
</evidence>
<dbReference type="PANTHER" id="PTHR30069:SF29">
    <property type="entry name" value="HEMOGLOBIN AND HEMOGLOBIN-HAPTOGLOBIN-BINDING PROTEIN 1-RELATED"/>
    <property type="match status" value="1"/>
</dbReference>
<proteinExistence type="inferred from homology"/>
<feature type="domain" description="TonB-dependent receptor plug" evidence="13">
    <location>
        <begin position="154"/>
        <end position="258"/>
    </location>
</feature>
<comment type="subcellular location">
    <subcellularLocation>
        <location evidence="1 10">Cell outer membrane</location>
        <topology evidence="1 10">Multi-pass membrane protein</topology>
    </subcellularLocation>
</comment>
<organism evidence="14 15">
    <name type="scientific">Sporocytophaga myxococcoides</name>
    <dbReference type="NCBI Taxonomy" id="153721"/>
    <lineage>
        <taxon>Bacteria</taxon>
        <taxon>Pseudomonadati</taxon>
        <taxon>Bacteroidota</taxon>
        <taxon>Cytophagia</taxon>
        <taxon>Cytophagales</taxon>
        <taxon>Cytophagaceae</taxon>
        <taxon>Sporocytophaga</taxon>
    </lineage>
</organism>
<evidence type="ECO:0000256" key="7">
    <source>
        <dbReference type="ARBA" id="ARBA00023136"/>
    </source>
</evidence>
<dbReference type="PROSITE" id="PS52016">
    <property type="entry name" value="TONB_DEPENDENT_REC_3"/>
    <property type="match status" value="1"/>
</dbReference>
<dbReference type="GO" id="GO:0044718">
    <property type="term" value="P:siderophore transmembrane transport"/>
    <property type="evidence" value="ECO:0007669"/>
    <property type="project" value="TreeGrafter"/>
</dbReference>
<dbReference type="Gene3D" id="2.60.40.1120">
    <property type="entry name" value="Carboxypeptidase-like, regulatory domain"/>
    <property type="match status" value="1"/>
</dbReference>
<evidence type="ECO:0000256" key="4">
    <source>
        <dbReference type="ARBA" id="ARBA00022692"/>
    </source>
</evidence>
<keyword evidence="7 10" id="KW-0472">Membrane</keyword>
<dbReference type="InterPro" id="IPR039426">
    <property type="entry name" value="TonB-dep_rcpt-like"/>
</dbReference>
<evidence type="ECO:0000256" key="1">
    <source>
        <dbReference type="ARBA" id="ARBA00004571"/>
    </source>
</evidence>
<dbReference type="STRING" id="153721.MYP_2096"/>
<dbReference type="Pfam" id="PF00593">
    <property type="entry name" value="TonB_dep_Rec_b-barrel"/>
    <property type="match status" value="1"/>
</dbReference>
<dbReference type="PANTHER" id="PTHR30069">
    <property type="entry name" value="TONB-DEPENDENT OUTER MEMBRANE RECEPTOR"/>
    <property type="match status" value="1"/>
</dbReference>
<evidence type="ECO:0000313" key="15">
    <source>
        <dbReference type="Proteomes" id="UP000030185"/>
    </source>
</evidence>
<dbReference type="GO" id="GO:0009279">
    <property type="term" value="C:cell outer membrane"/>
    <property type="evidence" value="ECO:0007669"/>
    <property type="project" value="UniProtKB-SubCell"/>
</dbReference>
<dbReference type="InterPro" id="IPR000531">
    <property type="entry name" value="Beta-barrel_TonB"/>
</dbReference>
<keyword evidence="9 10" id="KW-0998">Cell outer membrane</keyword>
<comment type="similarity">
    <text evidence="10 11">Belongs to the TonB-dependent receptor family.</text>
</comment>
<dbReference type="Proteomes" id="UP000030185">
    <property type="component" value="Unassembled WGS sequence"/>
</dbReference>
<dbReference type="EMBL" id="BBLT01000003">
    <property type="protein sequence ID" value="GAL84868.1"/>
    <property type="molecule type" value="Genomic_DNA"/>
</dbReference>
<evidence type="ECO:0000256" key="9">
    <source>
        <dbReference type="ARBA" id="ARBA00023237"/>
    </source>
</evidence>
<dbReference type="SUPFAM" id="SSF56935">
    <property type="entry name" value="Porins"/>
    <property type="match status" value="1"/>
</dbReference>
<reference evidence="14 15" key="1">
    <citation type="submission" date="2014-09" db="EMBL/GenBank/DDBJ databases">
        <title>Sporocytophaga myxococcoides PG-01 genome sequencing.</title>
        <authorList>
            <person name="Liu L."/>
            <person name="Gao P.J."/>
            <person name="Chen G.J."/>
            <person name="Wang L.S."/>
        </authorList>
    </citation>
    <scope>NUCLEOTIDE SEQUENCE [LARGE SCALE GENOMIC DNA]</scope>
    <source>
        <strain evidence="14 15">PG-01</strain>
    </source>
</reference>
<keyword evidence="4 10" id="KW-0812">Transmembrane</keyword>
<evidence type="ECO:0000256" key="10">
    <source>
        <dbReference type="PROSITE-ProRule" id="PRU01360"/>
    </source>
</evidence>
<keyword evidence="8 14" id="KW-0675">Receptor</keyword>
<comment type="caution">
    <text evidence="14">The sequence shown here is derived from an EMBL/GenBank/DDBJ whole genome shotgun (WGS) entry which is preliminary data.</text>
</comment>